<dbReference type="AlphaFoldDB" id="B8GHA7"/>
<dbReference type="NCBIfam" id="NF045718">
    <property type="entry name" value="two_CW_domain"/>
    <property type="match status" value="1"/>
</dbReference>
<dbReference type="RefSeq" id="WP_012617831.1">
    <property type="nucleotide sequence ID" value="NC_011832.1"/>
</dbReference>
<name>B8GHA7_METPE</name>
<evidence type="ECO:0000313" key="2">
    <source>
        <dbReference type="Proteomes" id="UP000002457"/>
    </source>
</evidence>
<dbReference type="OrthoDB" id="375009at2157"/>
<sequence>MTHENCWEFKNCGREPGGVNVSELGVCPASTETLADGVNHGMNGGRACWAISGTMCGGKVQGTLATKIGNCLNCEFYQRVQREEKPRFETSAKILERLNKGFPPES</sequence>
<dbReference type="EMBL" id="CP001338">
    <property type="protein sequence ID" value="ACL16512.1"/>
    <property type="molecule type" value="Genomic_DNA"/>
</dbReference>
<dbReference type="KEGG" id="mpl:Mpal_1170"/>
<evidence type="ECO:0000313" key="1">
    <source>
        <dbReference type="EMBL" id="ACL16512.1"/>
    </source>
</evidence>
<dbReference type="GeneID" id="95969193"/>
<dbReference type="HOGENOM" id="CLU_2217095_0_0_2"/>
<proteinExistence type="predicted"/>
<organism evidence="1 2">
    <name type="scientific">Methanosphaerula palustris (strain ATCC BAA-1556 / DSM 19958 / E1-9c)</name>
    <dbReference type="NCBI Taxonomy" id="521011"/>
    <lineage>
        <taxon>Archaea</taxon>
        <taxon>Methanobacteriati</taxon>
        <taxon>Methanobacteriota</taxon>
        <taxon>Stenosarchaea group</taxon>
        <taxon>Methanomicrobia</taxon>
        <taxon>Methanomicrobiales</taxon>
        <taxon>Methanoregulaceae</taxon>
        <taxon>Methanosphaerula</taxon>
    </lineage>
</organism>
<dbReference type="InterPro" id="IPR054687">
    <property type="entry name" value="Two-CW_dom"/>
</dbReference>
<protein>
    <submittedName>
        <fullName evidence="1">Uncharacterized protein</fullName>
    </submittedName>
</protein>
<reference evidence="1 2" key="1">
    <citation type="journal article" date="2015" name="Genome Announc.">
        <title>Complete Genome Sequence of Methanosphaerula palustris E1-9CT, a Hydrogenotrophic Methanogen Isolated from a Minerotrophic Fen Peatland.</title>
        <authorList>
            <person name="Cadillo-Quiroz H."/>
            <person name="Browne P."/>
            <person name="Kyrpides N."/>
            <person name="Woyke T."/>
            <person name="Goodwin L."/>
            <person name="Detter C."/>
            <person name="Yavitt J.B."/>
            <person name="Zinder S.H."/>
        </authorList>
    </citation>
    <scope>NUCLEOTIDE SEQUENCE [LARGE SCALE GENOMIC DNA]</scope>
    <source>
        <strain evidence="2">ATCC BAA-1556 / DSM 19958 / E1-9c</strain>
    </source>
</reference>
<dbReference type="Proteomes" id="UP000002457">
    <property type="component" value="Chromosome"/>
</dbReference>
<gene>
    <name evidence="1" type="ordered locus">Mpal_1170</name>
</gene>
<keyword evidence="2" id="KW-1185">Reference proteome</keyword>
<accession>B8GHA7</accession>